<feature type="compositionally biased region" description="Polar residues" evidence="18">
    <location>
        <begin position="9"/>
        <end position="20"/>
    </location>
</feature>
<keyword evidence="9 20" id="KW-0808">Transferase</keyword>
<dbReference type="FunFam" id="3.40.50.2000:FF:000029">
    <property type="entry name" value="Sterol 3-beta-glucosyltransferase"/>
    <property type="match status" value="1"/>
</dbReference>
<name>A0A316UZK7_9BASI</name>
<keyword evidence="11" id="KW-0756">Sterol biosynthesis</keyword>
<evidence type="ECO:0000256" key="1">
    <source>
        <dbReference type="ARBA" id="ARBA00004170"/>
    </source>
</evidence>
<feature type="region of interest" description="Disordered" evidence="18">
    <location>
        <begin position="131"/>
        <end position="261"/>
    </location>
</feature>
<dbReference type="InterPro" id="IPR002213">
    <property type="entry name" value="UDP_glucos_trans"/>
</dbReference>
<evidence type="ECO:0000256" key="9">
    <source>
        <dbReference type="ARBA" id="ARBA00022679"/>
    </source>
</evidence>
<feature type="compositionally biased region" description="Low complexity" evidence="18">
    <location>
        <begin position="1350"/>
        <end position="1366"/>
    </location>
</feature>
<dbReference type="SUPFAM" id="SSF53756">
    <property type="entry name" value="UDP-Glycosyltransferase/glycogen phosphorylase"/>
    <property type="match status" value="1"/>
</dbReference>
<comment type="subcellular location">
    <subcellularLocation>
        <location evidence="2">Cytoplasm</location>
    </subcellularLocation>
    <subcellularLocation>
        <location evidence="1">Membrane</location>
        <topology evidence="1">Peripheral membrane protein</topology>
    </subcellularLocation>
</comment>
<comment type="catalytic activity">
    <reaction evidence="17">
        <text>a sterol + UDP-alpha-D-glucose = a sterol 3-beta-D-glucoside + UDP + H(+)</text>
        <dbReference type="Rhea" id="RHEA:22724"/>
        <dbReference type="ChEBI" id="CHEBI:15378"/>
        <dbReference type="ChEBI" id="CHEBI:15889"/>
        <dbReference type="ChEBI" id="CHEBI:37424"/>
        <dbReference type="ChEBI" id="CHEBI:58223"/>
        <dbReference type="ChEBI" id="CHEBI:58885"/>
        <dbReference type="EC" id="2.4.1.173"/>
    </reaction>
    <physiologicalReaction direction="left-to-right" evidence="17">
        <dbReference type="Rhea" id="RHEA:22725"/>
    </physiologicalReaction>
</comment>
<feature type="compositionally biased region" description="Low complexity" evidence="18">
    <location>
        <begin position="93"/>
        <end position="106"/>
    </location>
</feature>
<keyword evidence="10" id="KW-0443">Lipid metabolism</keyword>
<dbReference type="GeneID" id="37029488"/>
<dbReference type="PANTHER" id="PTHR48050:SF25">
    <property type="entry name" value="STEROL 3-BETA-GLUCOSYLTRANSFERASE"/>
    <property type="match status" value="1"/>
</dbReference>
<keyword evidence="13" id="KW-1207">Sterol metabolism</keyword>
<feature type="region of interest" description="Disordered" evidence="18">
    <location>
        <begin position="1345"/>
        <end position="1382"/>
    </location>
</feature>
<feature type="compositionally biased region" description="Pro residues" evidence="18">
    <location>
        <begin position="83"/>
        <end position="92"/>
    </location>
</feature>
<dbReference type="InterPro" id="IPR050426">
    <property type="entry name" value="Glycosyltransferase_28"/>
</dbReference>
<dbReference type="FunFam" id="3.40.50.2000:FF:000009">
    <property type="entry name" value="Sterol 3-beta-glucosyltransferase UGT80A2"/>
    <property type="match status" value="1"/>
</dbReference>
<dbReference type="SUPFAM" id="SSF50729">
    <property type="entry name" value="PH domain-like"/>
    <property type="match status" value="1"/>
</dbReference>
<feature type="region of interest" description="Disordered" evidence="18">
    <location>
        <begin position="64"/>
        <end position="106"/>
    </location>
</feature>
<dbReference type="GO" id="GO:0005975">
    <property type="term" value="P:carbohydrate metabolic process"/>
    <property type="evidence" value="ECO:0007669"/>
    <property type="project" value="InterPro"/>
</dbReference>
<dbReference type="Gene3D" id="3.40.50.2000">
    <property type="entry name" value="Glycogen Phosphorylase B"/>
    <property type="match status" value="2"/>
</dbReference>
<evidence type="ECO:0000256" key="2">
    <source>
        <dbReference type="ARBA" id="ARBA00004496"/>
    </source>
</evidence>
<protein>
    <recommendedName>
        <fullName evidence="5">Sterol 3-beta-glucosyltransferase</fullName>
        <ecNumber evidence="4">2.4.1.173</ecNumber>
    </recommendedName>
    <alternativeName>
        <fullName evidence="15">Autophagy-related protein 26</fullName>
    </alternativeName>
</protein>
<keyword evidence="6" id="KW-0963">Cytoplasm</keyword>
<evidence type="ECO:0000259" key="19">
    <source>
        <dbReference type="PROSITE" id="PS50003"/>
    </source>
</evidence>
<evidence type="ECO:0000256" key="7">
    <source>
        <dbReference type="ARBA" id="ARBA00022516"/>
    </source>
</evidence>
<evidence type="ECO:0000256" key="15">
    <source>
        <dbReference type="ARBA" id="ARBA00029843"/>
    </source>
</evidence>
<evidence type="ECO:0000256" key="14">
    <source>
        <dbReference type="ARBA" id="ARBA00023221"/>
    </source>
</evidence>
<feature type="compositionally biased region" description="Polar residues" evidence="18">
    <location>
        <begin position="499"/>
        <end position="517"/>
    </location>
</feature>
<evidence type="ECO:0000256" key="5">
    <source>
        <dbReference type="ARBA" id="ARBA00017894"/>
    </source>
</evidence>
<dbReference type="CDD" id="cd13215">
    <property type="entry name" value="PH-GRAM1_AGT26"/>
    <property type="match status" value="1"/>
</dbReference>
<reference evidence="20 21" key="1">
    <citation type="journal article" date="2018" name="Mol. Biol. Evol.">
        <title>Broad Genomic Sampling Reveals a Smut Pathogenic Ancestry of the Fungal Clade Ustilaginomycotina.</title>
        <authorList>
            <person name="Kijpornyongpan T."/>
            <person name="Mondo S.J."/>
            <person name="Barry K."/>
            <person name="Sandor L."/>
            <person name="Lee J."/>
            <person name="Lipzen A."/>
            <person name="Pangilinan J."/>
            <person name="LaButti K."/>
            <person name="Hainaut M."/>
            <person name="Henrissat B."/>
            <person name="Grigoriev I.V."/>
            <person name="Spatafora J.W."/>
            <person name="Aime M.C."/>
        </authorList>
    </citation>
    <scope>NUCLEOTIDE SEQUENCE [LARGE SCALE GENOMIC DNA]</scope>
    <source>
        <strain evidence="20 21">MCA 5214</strain>
    </source>
</reference>
<dbReference type="SMART" id="SM00233">
    <property type="entry name" value="PH"/>
    <property type="match status" value="1"/>
</dbReference>
<evidence type="ECO:0000256" key="6">
    <source>
        <dbReference type="ARBA" id="ARBA00022490"/>
    </source>
</evidence>
<keyword evidence="7" id="KW-0444">Lipid biosynthesis</keyword>
<dbReference type="GO" id="GO:0016126">
    <property type="term" value="P:sterol biosynthetic process"/>
    <property type="evidence" value="ECO:0007669"/>
    <property type="project" value="UniProtKB-KW"/>
</dbReference>
<comment type="catalytic activity">
    <reaction evidence="16">
        <text>ergosterol + UDP-alpha-D-glucose = ergosteryl 3-beta-D-glucoside + UDP + H(+)</text>
        <dbReference type="Rhea" id="RHEA:61836"/>
        <dbReference type="ChEBI" id="CHEBI:15378"/>
        <dbReference type="ChEBI" id="CHEBI:16933"/>
        <dbReference type="ChEBI" id="CHEBI:52973"/>
        <dbReference type="ChEBI" id="CHEBI:58223"/>
        <dbReference type="ChEBI" id="CHEBI:58885"/>
    </reaction>
    <physiologicalReaction direction="left-to-right" evidence="16">
        <dbReference type="Rhea" id="RHEA:61837"/>
    </physiologicalReaction>
</comment>
<feature type="compositionally biased region" description="Basic and acidic residues" evidence="18">
    <location>
        <begin position="565"/>
        <end position="579"/>
    </location>
</feature>
<feature type="compositionally biased region" description="Low complexity" evidence="18">
    <location>
        <begin position="548"/>
        <end position="563"/>
    </location>
</feature>
<dbReference type="PROSITE" id="PS50003">
    <property type="entry name" value="PH_DOMAIN"/>
    <property type="match status" value="1"/>
</dbReference>
<comment type="similarity">
    <text evidence="3">Belongs to the glycosyltransferase 28 family.</text>
</comment>
<evidence type="ECO:0000256" key="16">
    <source>
        <dbReference type="ARBA" id="ARBA00047886"/>
    </source>
</evidence>
<proteinExistence type="inferred from homology"/>
<feature type="compositionally biased region" description="Basic and acidic residues" evidence="18">
    <location>
        <begin position="137"/>
        <end position="146"/>
    </location>
</feature>
<dbReference type="GO" id="GO:0016020">
    <property type="term" value="C:membrane"/>
    <property type="evidence" value="ECO:0007669"/>
    <property type="project" value="UniProtKB-SubCell"/>
</dbReference>
<keyword evidence="10" id="KW-0752">Steroid biosynthesis</keyword>
<sequence length="1382" mass="149529">MGTPRDPSSETIAGQPSSSISSPERPLGPPRPPHLSPTSPRGHSNVSSLATSLELELPLAATSSTYGHVTGDEQPIASTSQLPPLPPSPPSDPMAESPTSAGAAAGAVEAQTLMQMLTLVGSRLIEADQMGLADAAQRQEQDRGDSTGDSSLASSQELDPAAGAAPSEGVAGTQRGASRLAGIRSELLADDSSTPRGGQTPLGASMSSTRPVSRLREPRSSSALSHKTEPQDSATSSSSSSSSNLSDDEEPERLDVANPLPSRLDELSTKLQSIFSLPSDELVRFCASCWLFRSVLLQGHIYLTDGHLLFYAYLPTREDKVVKAGHLRKKTRKTLRFSHHWAVLRGRALSWYDSQHDPYFPRGHIDLRDVSDVRPSASKARHFRVFTPQRTFVFGVDSQASRDDWVETLKKAAFRAQNEGESVRISIPLEAIVDVDSTSTSSAAQSAADLVSVQVIEWQSNEFALDDYHFLHFLGDQKQALVNQLRQRLAQGPIGSRRSMGSTRDSTGSLRQDTSRTALEEAPRLASVDPKSGARQEARASPLPHTTGAAAIAIPARAGQPRASGSDEGRSPSSADDHGLSSTLRASHIHASSLEPPVQPSGYPPRPVEGVIPPSSERRSWNAVPDWAKAVPSRLLAASGAAARGSLSAIAANRQGILRPITEVWSSPPRMDAIPSSMANDGSGQDMSDSLYSNFSVLDSLTSEDEEDRQRLVEQHSISSFRDTFALPSTEGLHRQIDAYLYRVLPLPGTLFISDNHLCFLSESSQLANKAMGLTKMVLPLREIISCAKHRAFRFGQHGLVLTIRGHEELFLEFSSKERRDECLTLIEGRLEQVGGELAAARNAIERERSEAIILTDLVHQQQAQQRSTMSDSLSSLHSSSATSTSESDSSAAVSLLSFKPAKALSFTLLTIGSRGDVQPYLALAKGLAADGHKVRIATHAEFGDWIQQHGVDFAEIGGDPAELMRICVENGTFTVSFLREGVTKFRGWLDDLLVSCWHACQGSDVIIESPNAIAGIHVAEALRVPYMRAFTMPWSRTRAYPQAFAVPSKRAGGSYNYLSYVIFDQVLWRASAGQINRWRKSCLGLATTTYDQLEQHKVPFLYSFSPSLVPKPLDWYDWIHVTGFWYLDNPESSCWTPPKDLMAFIESARQKGKKIVYIGWGSITVPDAAATTRCVLDAVRRSNVCAILSKGWSERLSAKSSGGRGAAECALHSSPDVYRVDSVPHDWLFPLIDAACHHGGAGTIGASLRAGLPTIVKPWFGDQFFWGQQVESLGVGSCVKELSVTSLSAALVEATQSARVVERARALGEKIRQENGVAEAVRAIYTDLEYATTLILRRSARGGVEPRRVASGGRSRSTSASVAGSEDWSVLSEGEDDAART</sequence>
<dbReference type="Proteomes" id="UP000245884">
    <property type="component" value="Unassembled WGS sequence"/>
</dbReference>
<dbReference type="Pfam" id="PF02893">
    <property type="entry name" value="GRAM"/>
    <property type="match status" value="1"/>
</dbReference>
<accession>A0A316UZK7</accession>
<keyword evidence="8" id="KW-0328">Glycosyltransferase</keyword>
<feature type="domain" description="PH" evidence="19">
    <location>
        <begin position="320"/>
        <end position="414"/>
    </location>
</feature>
<evidence type="ECO:0000256" key="13">
    <source>
        <dbReference type="ARBA" id="ARBA00023166"/>
    </source>
</evidence>
<dbReference type="InterPro" id="IPR004276">
    <property type="entry name" value="GlycoTrans_28_N"/>
</dbReference>
<dbReference type="InterPro" id="IPR004182">
    <property type="entry name" value="GRAM"/>
</dbReference>
<evidence type="ECO:0000313" key="20">
    <source>
        <dbReference type="EMBL" id="PWN29741.1"/>
    </source>
</evidence>
<evidence type="ECO:0000313" key="21">
    <source>
        <dbReference type="Proteomes" id="UP000245884"/>
    </source>
</evidence>
<dbReference type="FunFam" id="2.30.29.30:FF:000391">
    <property type="entry name" value="Sterol 3-beta-glucosyltransferase"/>
    <property type="match status" value="1"/>
</dbReference>
<dbReference type="STRING" id="1569628.A0A316UZK7"/>
<dbReference type="Pfam" id="PF06722">
    <property type="entry name" value="EryCIII-like_C"/>
    <property type="match status" value="1"/>
</dbReference>
<dbReference type="InterPro" id="IPR011993">
    <property type="entry name" value="PH-like_dom_sf"/>
</dbReference>
<evidence type="ECO:0000256" key="8">
    <source>
        <dbReference type="ARBA" id="ARBA00022676"/>
    </source>
</evidence>
<keyword evidence="12" id="KW-0472">Membrane</keyword>
<dbReference type="CDD" id="cd13216">
    <property type="entry name" value="PH-GRAM2_AGT26"/>
    <property type="match status" value="1"/>
</dbReference>
<dbReference type="Gene3D" id="2.30.29.30">
    <property type="entry name" value="Pleckstrin-homology domain (PH domain)/Phosphotyrosine-binding domain (PTB)"/>
    <property type="match status" value="2"/>
</dbReference>
<feature type="compositionally biased region" description="Pro residues" evidence="18">
    <location>
        <begin position="597"/>
        <end position="607"/>
    </location>
</feature>
<feature type="region of interest" description="Disordered" evidence="18">
    <location>
        <begin position="492"/>
        <end position="581"/>
    </location>
</feature>
<feature type="compositionally biased region" description="Pro residues" evidence="18">
    <location>
        <begin position="26"/>
        <end position="35"/>
    </location>
</feature>
<feature type="compositionally biased region" description="Polar residues" evidence="18">
    <location>
        <begin position="147"/>
        <end position="157"/>
    </location>
</feature>
<keyword evidence="21" id="KW-1185">Reference proteome</keyword>
<evidence type="ECO:0000256" key="18">
    <source>
        <dbReference type="SAM" id="MobiDB-lite"/>
    </source>
</evidence>
<organism evidence="20 21">
    <name type="scientific">Jaminaea rosea</name>
    <dbReference type="NCBI Taxonomy" id="1569628"/>
    <lineage>
        <taxon>Eukaryota</taxon>
        <taxon>Fungi</taxon>
        <taxon>Dikarya</taxon>
        <taxon>Basidiomycota</taxon>
        <taxon>Ustilaginomycotina</taxon>
        <taxon>Exobasidiomycetes</taxon>
        <taxon>Microstromatales</taxon>
        <taxon>Microstromatales incertae sedis</taxon>
        <taxon>Jaminaea</taxon>
    </lineage>
</organism>
<gene>
    <name evidence="20" type="ORF">BDZ90DRAFT_249616</name>
</gene>
<dbReference type="InterPro" id="IPR048065">
    <property type="entry name" value="ATG26_PH_GRAM2"/>
</dbReference>
<dbReference type="EC" id="2.4.1.173" evidence="4"/>
<evidence type="ECO:0000256" key="12">
    <source>
        <dbReference type="ARBA" id="ARBA00023136"/>
    </source>
</evidence>
<dbReference type="GO" id="GO:0005737">
    <property type="term" value="C:cytoplasm"/>
    <property type="evidence" value="ECO:0007669"/>
    <property type="project" value="UniProtKB-SubCell"/>
</dbReference>
<evidence type="ECO:0000256" key="10">
    <source>
        <dbReference type="ARBA" id="ARBA00022955"/>
    </source>
</evidence>
<keyword evidence="14" id="KW-0753">Steroid metabolism</keyword>
<evidence type="ECO:0000256" key="4">
    <source>
        <dbReference type="ARBA" id="ARBA00012650"/>
    </source>
</evidence>
<feature type="region of interest" description="Disordered" evidence="18">
    <location>
        <begin position="1"/>
        <end position="50"/>
    </location>
</feature>
<evidence type="ECO:0000256" key="11">
    <source>
        <dbReference type="ARBA" id="ARBA00023011"/>
    </source>
</evidence>
<dbReference type="PANTHER" id="PTHR48050">
    <property type="entry name" value="STEROL 3-BETA-GLUCOSYLTRANSFERASE"/>
    <property type="match status" value="1"/>
</dbReference>
<dbReference type="EMBL" id="KZ819663">
    <property type="protein sequence ID" value="PWN29741.1"/>
    <property type="molecule type" value="Genomic_DNA"/>
</dbReference>
<dbReference type="SMART" id="SM00568">
    <property type="entry name" value="GRAM"/>
    <property type="match status" value="2"/>
</dbReference>
<dbReference type="Pfam" id="PF00169">
    <property type="entry name" value="PH"/>
    <property type="match status" value="1"/>
</dbReference>
<evidence type="ECO:0000256" key="3">
    <source>
        <dbReference type="ARBA" id="ARBA00006962"/>
    </source>
</evidence>
<dbReference type="GO" id="GO:0016906">
    <property type="term" value="F:sterol 3-beta-glucosyltransferase activity"/>
    <property type="evidence" value="ECO:0007669"/>
    <property type="project" value="UniProtKB-EC"/>
</dbReference>
<dbReference type="OrthoDB" id="10261837at2759"/>
<dbReference type="InterPro" id="IPR048066">
    <property type="entry name" value="ATG26_PH_GRAM1"/>
</dbReference>
<feature type="compositionally biased region" description="Polar residues" evidence="18">
    <location>
        <begin position="220"/>
        <end position="235"/>
    </location>
</feature>
<dbReference type="RefSeq" id="XP_025364353.1">
    <property type="nucleotide sequence ID" value="XM_025507665.1"/>
</dbReference>
<evidence type="ECO:0000256" key="17">
    <source>
        <dbReference type="ARBA" id="ARBA00049453"/>
    </source>
</evidence>
<dbReference type="Pfam" id="PF03033">
    <property type="entry name" value="Glyco_transf_28"/>
    <property type="match status" value="1"/>
</dbReference>
<dbReference type="CDD" id="cd03784">
    <property type="entry name" value="GT1_Gtf-like"/>
    <property type="match status" value="1"/>
</dbReference>
<dbReference type="InterPro" id="IPR010610">
    <property type="entry name" value="EryCIII-like_C"/>
</dbReference>
<feature type="region of interest" description="Disordered" evidence="18">
    <location>
        <begin position="593"/>
        <end position="619"/>
    </location>
</feature>
<dbReference type="InterPro" id="IPR001849">
    <property type="entry name" value="PH_domain"/>
</dbReference>